<dbReference type="GO" id="GO:0015254">
    <property type="term" value="F:glycerol channel activity"/>
    <property type="evidence" value="ECO:0007669"/>
    <property type="project" value="TreeGrafter"/>
</dbReference>
<dbReference type="PRINTS" id="PR00783">
    <property type="entry name" value="MINTRINSICP"/>
</dbReference>
<keyword evidence="4 7" id="KW-0812">Transmembrane</keyword>
<evidence type="ECO:0000256" key="1">
    <source>
        <dbReference type="ARBA" id="ARBA00004141"/>
    </source>
</evidence>
<accession>A0A1Y2CDM2</accession>
<feature type="non-terminal residue" evidence="9">
    <location>
        <position position="1"/>
    </location>
</feature>
<dbReference type="Gene3D" id="1.20.1080.10">
    <property type="entry name" value="Glycerol uptake facilitator protein"/>
    <property type="match status" value="1"/>
</dbReference>
<evidence type="ECO:0000256" key="8">
    <source>
        <dbReference type="SAM" id="Phobius"/>
    </source>
</evidence>
<dbReference type="GO" id="GO:0015250">
    <property type="term" value="F:water channel activity"/>
    <property type="evidence" value="ECO:0007669"/>
    <property type="project" value="TreeGrafter"/>
</dbReference>
<name>A0A1Y2CDM2_9FUNG</name>
<proteinExistence type="inferred from homology"/>
<evidence type="ECO:0000256" key="2">
    <source>
        <dbReference type="ARBA" id="ARBA00006175"/>
    </source>
</evidence>
<dbReference type="GO" id="GO:0005886">
    <property type="term" value="C:plasma membrane"/>
    <property type="evidence" value="ECO:0007669"/>
    <property type="project" value="TreeGrafter"/>
</dbReference>
<feature type="transmembrane region" description="Helical" evidence="8">
    <location>
        <begin position="60"/>
        <end position="77"/>
    </location>
</feature>
<dbReference type="Pfam" id="PF00230">
    <property type="entry name" value="MIP"/>
    <property type="match status" value="1"/>
</dbReference>
<evidence type="ECO:0000256" key="3">
    <source>
        <dbReference type="ARBA" id="ARBA00022448"/>
    </source>
</evidence>
<comment type="caution">
    <text evidence="9">The sequence shown here is derived from an EMBL/GenBank/DDBJ whole genome shotgun (WGS) entry which is preliminary data.</text>
</comment>
<evidence type="ECO:0000256" key="4">
    <source>
        <dbReference type="ARBA" id="ARBA00022692"/>
    </source>
</evidence>
<evidence type="ECO:0000256" key="7">
    <source>
        <dbReference type="RuleBase" id="RU000477"/>
    </source>
</evidence>
<protein>
    <submittedName>
        <fullName evidence="9">Aquaporin-like protein</fullName>
    </submittedName>
</protein>
<dbReference type="PANTHER" id="PTHR43829:SF9">
    <property type="entry name" value="AQUAPORIN-9"/>
    <property type="match status" value="1"/>
</dbReference>
<feature type="transmembrane region" description="Helical" evidence="8">
    <location>
        <begin position="194"/>
        <end position="212"/>
    </location>
</feature>
<dbReference type="InterPro" id="IPR023271">
    <property type="entry name" value="Aquaporin-like"/>
</dbReference>
<dbReference type="OrthoDB" id="3222at2759"/>
<keyword evidence="5 8" id="KW-1133">Transmembrane helix</keyword>
<dbReference type="SUPFAM" id="SSF81338">
    <property type="entry name" value="Aquaporin-like"/>
    <property type="match status" value="1"/>
</dbReference>
<comment type="similarity">
    <text evidence="2 7">Belongs to the MIP/aquaporin (TC 1.A.8) family.</text>
</comment>
<evidence type="ECO:0000313" key="9">
    <source>
        <dbReference type="EMBL" id="ORY45158.1"/>
    </source>
</evidence>
<keyword evidence="6 8" id="KW-0472">Membrane</keyword>
<organism evidence="9 10">
    <name type="scientific">Rhizoclosmatium globosum</name>
    <dbReference type="NCBI Taxonomy" id="329046"/>
    <lineage>
        <taxon>Eukaryota</taxon>
        <taxon>Fungi</taxon>
        <taxon>Fungi incertae sedis</taxon>
        <taxon>Chytridiomycota</taxon>
        <taxon>Chytridiomycota incertae sedis</taxon>
        <taxon>Chytridiomycetes</taxon>
        <taxon>Chytridiales</taxon>
        <taxon>Chytriomycetaceae</taxon>
        <taxon>Rhizoclosmatium</taxon>
    </lineage>
</organism>
<evidence type="ECO:0000313" key="10">
    <source>
        <dbReference type="Proteomes" id="UP000193642"/>
    </source>
</evidence>
<dbReference type="Proteomes" id="UP000193642">
    <property type="component" value="Unassembled WGS sequence"/>
</dbReference>
<feature type="transmembrane region" description="Helical" evidence="8">
    <location>
        <begin position="7"/>
        <end position="24"/>
    </location>
</feature>
<keyword evidence="3 7" id="KW-0813">Transport</keyword>
<dbReference type="PANTHER" id="PTHR43829">
    <property type="entry name" value="AQUAPORIN OR AQUAGLYCEROPORIN RELATED"/>
    <property type="match status" value="1"/>
</dbReference>
<feature type="transmembrane region" description="Helical" evidence="8">
    <location>
        <begin position="30"/>
        <end position="53"/>
    </location>
</feature>
<dbReference type="InterPro" id="IPR000425">
    <property type="entry name" value="MIP"/>
</dbReference>
<reference evidence="9 10" key="1">
    <citation type="submission" date="2016-07" db="EMBL/GenBank/DDBJ databases">
        <title>Pervasive Adenine N6-methylation of Active Genes in Fungi.</title>
        <authorList>
            <consortium name="DOE Joint Genome Institute"/>
            <person name="Mondo S.J."/>
            <person name="Dannebaum R.O."/>
            <person name="Kuo R.C."/>
            <person name="Labutti K."/>
            <person name="Haridas S."/>
            <person name="Kuo A."/>
            <person name="Salamov A."/>
            <person name="Ahrendt S.R."/>
            <person name="Lipzen A."/>
            <person name="Sullivan W."/>
            <person name="Andreopoulos W.B."/>
            <person name="Clum A."/>
            <person name="Lindquist E."/>
            <person name="Daum C."/>
            <person name="Ramamoorthy G.K."/>
            <person name="Gryganskyi A."/>
            <person name="Culley D."/>
            <person name="Magnuson J.K."/>
            <person name="James T.Y."/>
            <person name="O'Malley M.A."/>
            <person name="Stajich J.E."/>
            <person name="Spatafora J.W."/>
            <person name="Visel A."/>
            <person name="Grigoriev I.V."/>
        </authorList>
    </citation>
    <scope>NUCLEOTIDE SEQUENCE [LARGE SCALE GENOMIC DNA]</scope>
    <source>
        <strain evidence="9 10">JEL800</strain>
    </source>
</reference>
<feature type="transmembrane region" description="Helical" evidence="8">
    <location>
        <begin position="83"/>
        <end position="104"/>
    </location>
</feature>
<dbReference type="InterPro" id="IPR050363">
    <property type="entry name" value="MIP/Aquaporin"/>
</dbReference>
<sequence length="280" mass="29416">MDQARKYLAEFLGTFIMVFFAVTANSSGPIAGALVGLGQVAAVNGLGVTLAIYTTADISGAHLNPAVTLVFAVWHSFPWSNVAGYFVAQFAGAICAAGLNYGLYSSTIARFEAMSGIVRGAAGIGKECIDLWTVLSKSRCFPIPVESSPEHIASLQSFVSPGLAFLTEMVGTAILLFVILSLIDKKNTSISPHIVPVLIGCTVTSLISVLAPITQAGFNPVRDFAPRLVALAVGWGQIAIPGPRNGFWVYILGPIVGAQLGAALHYVLYKATSVSLRYPP</sequence>
<dbReference type="STRING" id="329046.A0A1Y2CDM2"/>
<dbReference type="EMBL" id="MCGO01000020">
    <property type="protein sequence ID" value="ORY45158.1"/>
    <property type="molecule type" value="Genomic_DNA"/>
</dbReference>
<comment type="subcellular location">
    <subcellularLocation>
        <location evidence="1">Membrane</location>
        <topology evidence="1">Multi-pass membrane protein</topology>
    </subcellularLocation>
</comment>
<dbReference type="AlphaFoldDB" id="A0A1Y2CDM2"/>
<keyword evidence="10" id="KW-1185">Reference proteome</keyword>
<evidence type="ECO:0000256" key="6">
    <source>
        <dbReference type="ARBA" id="ARBA00023136"/>
    </source>
</evidence>
<feature type="transmembrane region" description="Helical" evidence="8">
    <location>
        <begin position="163"/>
        <end position="182"/>
    </location>
</feature>
<feature type="transmembrane region" description="Helical" evidence="8">
    <location>
        <begin position="224"/>
        <end position="241"/>
    </location>
</feature>
<evidence type="ECO:0000256" key="5">
    <source>
        <dbReference type="ARBA" id="ARBA00022989"/>
    </source>
</evidence>
<gene>
    <name evidence="9" type="ORF">BCR33DRAFT_194264</name>
</gene>
<feature type="transmembrane region" description="Helical" evidence="8">
    <location>
        <begin position="247"/>
        <end position="269"/>
    </location>
</feature>